<evidence type="ECO:0000313" key="7">
    <source>
        <dbReference type="EMBL" id="RPB09585.1"/>
    </source>
</evidence>
<dbReference type="CDD" id="cd01201">
    <property type="entry name" value="PH_BEACH"/>
    <property type="match status" value="1"/>
</dbReference>
<accession>A0A3N4KUX8</accession>
<dbReference type="Pfam" id="PF00400">
    <property type="entry name" value="WD40"/>
    <property type="match status" value="2"/>
</dbReference>
<dbReference type="SMART" id="SM01026">
    <property type="entry name" value="Beach"/>
    <property type="match status" value="1"/>
</dbReference>
<dbReference type="InterPro" id="IPR015943">
    <property type="entry name" value="WD40/YVTN_repeat-like_dom_sf"/>
</dbReference>
<dbReference type="FunFam" id="1.10.1540.10:FF:000002">
    <property type="entry name" value="WD repeat and FYVE domain containing 3"/>
    <property type="match status" value="1"/>
</dbReference>
<dbReference type="EMBL" id="ML119151">
    <property type="protein sequence ID" value="RPB09585.1"/>
    <property type="molecule type" value="Genomic_DNA"/>
</dbReference>
<dbReference type="InParanoid" id="A0A3N4KUX8"/>
<feature type="domain" description="BEACH-type PH" evidence="6">
    <location>
        <begin position="1743"/>
        <end position="1876"/>
    </location>
</feature>
<dbReference type="SUPFAM" id="SSF50978">
    <property type="entry name" value="WD40 repeat-like"/>
    <property type="match status" value="1"/>
</dbReference>
<dbReference type="InterPro" id="IPR000409">
    <property type="entry name" value="BEACH_dom"/>
</dbReference>
<dbReference type="SUPFAM" id="SSF81837">
    <property type="entry name" value="BEACH domain"/>
    <property type="match status" value="1"/>
</dbReference>
<feature type="compositionally biased region" description="Basic and acidic residues" evidence="4">
    <location>
        <begin position="192"/>
        <end position="203"/>
    </location>
</feature>
<dbReference type="Gene3D" id="2.130.10.10">
    <property type="entry name" value="YVTN repeat-like/Quinoprotein amine dehydrogenase"/>
    <property type="match status" value="1"/>
</dbReference>
<feature type="compositionally biased region" description="Polar residues" evidence="4">
    <location>
        <begin position="1095"/>
        <end position="1104"/>
    </location>
</feature>
<feature type="compositionally biased region" description="Basic and acidic residues" evidence="4">
    <location>
        <begin position="1693"/>
        <end position="1709"/>
    </location>
</feature>
<dbReference type="Gene3D" id="2.30.29.30">
    <property type="entry name" value="Pleckstrin-homology domain (PH domain)/Phosphotyrosine-binding domain (PTB)"/>
    <property type="match status" value="1"/>
</dbReference>
<dbReference type="Gene3D" id="1.10.1540.10">
    <property type="entry name" value="BEACH domain"/>
    <property type="match status" value="1"/>
</dbReference>
<feature type="region of interest" description="Disordered" evidence="4">
    <location>
        <begin position="184"/>
        <end position="203"/>
    </location>
</feature>
<feature type="compositionally biased region" description="Acidic residues" evidence="4">
    <location>
        <begin position="1710"/>
        <end position="1731"/>
    </location>
</feature>
<gene>
    <name evidence="7" type="ORF">P167DRAFT_607909</name>
</gene>
<dbReference type="Pfam" id="PF02138">
    <property type="entry name" value="Beach"/>
    <property type="match status" value="1"/>
</dbReference>
<dbReference type="PROSITE" id="PS50082">
    <property type="entry name" value="WD_REPEATS_2"/>
    <property type="match status" value="2"/>
</dbReference>
<organism evidence="7 8">
    <name type="scientific">Morchella conica CCBAS932</name>
    <dbReference type="NCBI Taxonomy" id="1392247"/>
    <lineage>
        <taxon>Eukaryota</taxon>
        <taxon>Fungi</taxon>
        <taxon>Dikarya</taxon>
        <taxon>Ascomycota</taxon>
        <taxon>Pezizomycotina</taxon>
        <taxon>Pezizomycetes</taxon>
        <taxon>Pezizales</taxon>
        <taxon>Morchellaceae</taxon>
        <taxon>Morchella</taxon>
    </lineage>
</organism>
<dbReference type="Pfam" id="PF23295">
    <property type="entry name" value="Arm_4"/>
    <property type="match status" value="1"/>
</dbReference>
<dbReference type="InterPro" id="IPR036372">
    <property type="entry name" value="BEACH_dom_sf"/>
</dbReference>
<dbReference type="PROSITE" id="PS50294">
    <property type="entry name" value="WD_REPEATS_REGION"/>
    <property type="match status" value="1"/>
</dbReference>
<dbReference type="PROSITE" id="PS00678">
    <property type="entry name" value="WD_REPEATS_1"/>
    <property type="match status" value="1"/>
</dbReference>
<feature type="region of interest" description="Disordered" evidence="4">
    <location>
        <begin position="1065"/>
        <end position="1106"/>
    </location>
</feature>
<dbReference type="InterPro" id="IPR016024">
    <property type="entry name" value="ARM-type_fold"/>
</dbReference>
<dbReference type="PROSITE" id="PS51783">
    <property type="entry name" value="PH_BEACH"/>
    <property type="match status" value="1"/>
</dbReference>
<feature type="region of interest" description="Disordered" evidence="4">
    <location>
        <begin position="1653"/>
        <end position="1731"/>
    </location>
</feature>
<dbReference type="SUPFAM" id="SSF50729">
    <property type="entry name" value="PH domain-like"/>
    <property type="match status" value="1"/>
</dbReference>
<feature type="compositionally biased region" description="Basic and acidic residues" evidence="4">
    <location>
        <begin position="1068"/>
        <end position="1083"/>
    </location>
</feature>
<evidence type="ECO:0000259" key="5">
    <source>
        <dbReference type="PROSITE" id="PS50197"/>
    </source>
</evidence>
<protein>
    <submittedName>
        <fullName evidence="7">Beach-domain-containing protein</fullName>
    </submittedName>
</protein>
<dbReference type="Gene3D" id="2.60.120.200">
    <property type="match status" value="1"/>
</dbReference>
<dbReference type="InterPro" id="IPR056252">
    <property type="entry name" value="Alfy-like_Arm-like"/>
</dbReference>
<dbReference type="Proteomes" id="UP000277580">
    <property type="component" value="Unassembled WGS sequence"/>
</dbReference>
<dbReference type="Pfam" id="PF13385">
    <property type="entry name" value="Laminin_G_3"/>
    <property type="match status" value="1"/>
</dbReference>
<evidence type="ECO:0000256" key="3">
    <source>
        <dbReference type="PROSITE-ProRule" id="PRU00221"/>
    </source>
</evidence>
<dbReference type="SUPFAM" id="SSF48371">
    <property type="entry name" value="ARM repeat"/>
    <property type="match status" value="1"/>
</dbReference>
<dbReference type="InterPro" id="IPR019775">
    <property type="entry name" value="WD40_repeat_CS"/>
</dbReference>
<dbReference type="SUPFAM" id="SSF49899">
    <property type="entry name" value="Concanavalin A-like lectins/glucanases"/>
    <property type="match status" value="1"/>
</dbReference>
<dbReference type="InterPro" id="IPR001680">
    <property type="entry name" value="WD40_rpt"/>
</dbReference>
<keyword evidence="8" id="KW-1185">Reference proteome</keyword>
<dbReference type="OrthoDB" id="26681at2759"/>
<dbReference type="PROSITE" id="PS50197">
    <property type="entry name" value="BEACH"/>
    <property type="match status" value="1"/>
</dbReference>
<dbReference type="Pfam" id="PF14844">
    <property type="entry name" value="PH_BEACH"/>
    <property type="match status" value="1"/>
</dbReference>
<feature type="repeat" description="WD" evidence="3">
    <location>
        <begin position="2294"/>
        <end position="2334"/>
    </location>
</feature>
<dbReference type="PANTHER" id="PTHR46108">
    <property type="entry name" value="BLUE CHEESE"/>
    <property type="match status" value="1"/>
</dbReference>
<dbReference type="InterPro" id="IPR011993">
    <property type="entry name" value="PH-like_dom_sf"/>
</dbReference>
<evidence type="ECO:0000256" key="2">
    <source>
        <dbReference type="ARBA" id="ARBA00022737"/>
    </source>
</evidence>
<evidence type="ECO:0000256" key="4">
    <source>
        <dbReference type="SAM" id="MobiDB-lite"/>
    </source>
</evidence>
<dbReference type="STRING" id="1392247.A0A3N4KUX8"/>
<keyword evidence="2" id="KW-0677">Repeat</keyword>
<keyword evidence="1 3" id="KW-0853">WD repeat</keyword>
<feature type="domain" description="BEACH" evidence="5">
    <location>
        <begin position="1914"/>
        <end position="2209"/>
    </location>
</feature>
<dbReference type="InterPro" id="IPR051944">
    <property type="entry name" value="BEACH_domain_protein"/>
</dbReference>
<dbReference type="InterPro" id="IPR036322">
    <property type="entry name" value="WD40_repeat_dom_sf"/>
</dbReference>
<dbReference type="CDD" id="cd06071">
    <property type="entry name" value="Beach"/>
    <property type="match status" value="1"/>
</dbReference>
<evidence type="ECO:0000313" key="8">
    <source>
        <dbReference type="Proteomes" id="UP000277580"/>
    </source>
</evidence>
<evidence type="ECO:0000256" key="1">
    <source>
        <dbReference type="ARBA" id="ARBA00022574"/>
    </source>
</evidence>
<dbReference type="InterPro" id="IPR013320">
    <property type="entry name" value="ConA-like_dom_sf"/>
</dbReference>
<dbReference type="PANTHER" id="PTHR46108:SF4">
    <property type="entry name" value="BLUE CHEESE"/>
    <property type="match status" value="1"/>
</dbReference>
<dbReference type="InterPro" id="IPR023362">
    <property type="entry name" value="PH-BEACH_dom"/>
</dbReference>
<feature type="repeat" description="WD" evidence="3">
    <location>
        <begin position="2341"/>
        <end position="2382"/>
    </location>
</feature>
<reference evidence="7 8" key="1">
    <citation type="journal article" date="2018" name="Nat. Ecol. Evol.">
        <title>Pezizomycetes genomes reveal the molecular basis of ectomycorrhizal truffle lifestyle.</title>
        <authorList>
            <person name="Murat C."/>
            <person name="Payen T."/>
            <person name="Noel B."/>
            <person name="Kuo A."/>
            <person name="Morin E."/>
            <person name="Chen J."/>
            <person name="Kohler A."/>
            <person name="Krizsan K."/>
            <person name="Balestrini R."/>
            <person name="Da Silva C."/>
            <person name="Montanini B."/>
            <person name="Hainaut M."/>
            <person name="Levati E."/>
            <person name="Barry K.W."/>
            <person name="Belfiori B."/>
            <person name="Cichocki N."/>
            <person name="Clum A."/>
            <person name="Dockter R.B."/>
            <person name="Fauchery L."/>
            <person name="Guy J."/>
            <person name="Iotti M."/>
            <person name="Le Tacon F."/>
            <person name="Lindquist E.A."/>
            <person name="Lipzen A."/>
            <person name="Malagnac F."/>
            <person name="Mello A."/>
            <person name="Molinier V."/>
            <person name="Miyauchi S."/>
            <person name="Poulain J."/>
            <person name="Riccioni C."/>
            <person name="Rubini A."/>
            <person name="Sitrit Y."/>
            <person name="Splivallo R."/>
            <person name="Traeger S."/>
            <person name="Wang M."/>
            <person name="Zifcakova L."/>
            <person name="Wipf D."/>
            <person name="Zambonelli A."/>
            <person name="Paolocci F."/>
            <person name="Nowrousian M."/>
            <person name="Ottonello S."/>
            <person name="Baldrian P."/>
            <person name="Spatafora J.W."/>
            <person name="Henrissat B."/>
            <person name="Nagy L.G."/>
            <person name="Aury J.M."/>
            <person name="Wincker P."/>
            <person name="Grigoriev I.V."/>
            <person name="Bonfante P."/>
            <person name="Martin F.M."/>
        </authorList>
    </citation>
    <scope>NUCLEOTIDE SEQUENCE [LARGE SCALE GENOMIC DNA]</scope>
    <source>
        <strain evidence="7 8">CCBAS932</strain>
    </source>
</reference>
<name>A0A3N4KUX8_9PEZI</name>
<proteinExistence type="predicted"/>
<sequence>MASSSTQTSSYARRRVSSAASTKPRLIAEIKPLLDSLEASASDPDILVRLQWLSLIKRILVDSPEAKDTFRALGGFNYLISALHSCSGFYNSTNRTDEEKNHFIELIKCLFGVISEALLDHPGNKRFFARKIGWDSLEQGLAATGLPTEAPDHLFGLLLAFGMDDSTLSSLVVSVKRGMGDTKKTGKITGKATDKHGSEMESAREKVKGNFGSKDILMNAEIIPLVLSFQMAMAQTEDSTITTVVVLQALLSIACCSKFNLVAMHSTGILTSILPRLWDKSIPCDERIVLVEFAQYLIQLGINHLSDAKFLYRKAMSEEPVSDFLLEAIKTSRGPPHIQFDLSLHGFASMELSSLGRTFPPTQTNGYTFSAWVCIDAFDSSMHTTLFGVFDSTQRCFVLAYIEQDTRKFILQTSVASPRASVRFKSTVFESKRWYHISLVHRRGRATSASKAALYIDGEFVEQVKATYPQPPPTSTTPVQVFLGTPSDLSPRIGRGVVSSKWSLGTAHLFEDTLSDDLIAVHFRLGPRYYGNFQDTLGSFQTYEASAALNMRNELMHPGKEEKSDIISAIRHRASAILPEVKVLLNISASQVLDDKDHNNIDESQLVKSLSREAAKNLQSLTRAGAVAINGAVPSINEALCLSYGVAIMTGEPIVVVPQSLDDASWRIGGAAAVGLKMVEVAVTPKQVCRAVEILFEITKVSWRNSEAMERDNGFAILGNLIRNKEGKGVVGKELLHIVLDFVGFRREAPEESFIVNPLAYRILLVDFDMWRKADIETQREYFSQFVTFCHGSKYHHFNSKRLFRMRIVKKLMFALKGEMFSREILPDFMTAFKALIKTNMSADVLRSLALFITYSLHKNNPARPLKVKKSNVQLRRQGTLGSSPSGSGNLAPPVKVVNDLSVDGFTRQQIGVMVLEMYQDLLFEDGNSTGNLKKFARTVTNKWLLYLLAENEPKVVLLGAKILARLLVVHGGSYVTKFASKTGGFVIMRNRLKRWWNVAPLWPICFSILFGKDVAKVDISKPLGLYSLLELFSDGGKARVIYPEVLPVIAGMLRAGVGTIVSDQGEDNNKEVNDLSKEEDGKLLPTPPVRRRSISLSSPQAPKTSEKRLGELATMLQTIIQFLSNLHSTCPGFREYCANSTYVQELFGILFPVVCSSDHVSAETELNSKDSALTFDGGDVVIRPLSSNTAPPIVRTMTVDEPPSPTAPRSERLRRGSSFILVTSEPTAFSPSMARLSPAIGTGLNVNGRVATSLAVTNSVVESLLELVMGVFADLVLERREFAGFGLNTKIPPGFQEHQIYFETYLLRNTLNHLTNSLSFNMALLCEPRVLTNIGRFTLHVTDCVYEGWFLNGAEALLDFVGTVLEYLQRPEIAKKKSVRLCSQTVTSLRTVVSRLVLFRLSELEDPKSDAKLVVDFLGKIMYWQAVIFSPDNTDGDFTRLICYLLYTRLIGQREDIKLAAVNMLRIVLVQKPTETSALLSQAKSVDHKQLSSGFKKLMELDSDTWLYWIDDHREELDAFFCGILSKAWEAFVADENKKSEETAKNRVAKRKERLKQWILEDMNNEDVYGRHESASTHWMANIYASEHLKFQRATQDQQDSLSYVVSMYSKLEAELMRPCGLLDDGQETKWRLDLTEGRNRMRMRMLPDSRAHLHNYQPKRRLTGGLSESASRSRSHALSVEDDEISIITTRETDSMDQSHHNPARDGGEDDFDEDYELVDDPREDDEGWEDKNRKVMRTIQHGDVVEYVHNVSKLVGLEAVEGLLILGKNCLYLIDNFFQRSDGEIVNVWQAPKDERDQYLQMISGREADDPKPLNVNSDHETRHWPFEDLISISKRRFLFRDVALELFFTDGRSYLLTTMSVKDRDFLHSKLLSKATNVNGGSATLYTGEAWRIDSLKTQDNTSNFGSKLVNVFSSSSPNPATRKWMKGEISNFHYLMLVNTMAGRTFNDLTQYPVFPWVLADYTSEELDLSNPRTFRDFSKPMGAQTPERQREFRERYRSFEEIGDRQSPPFHYGTHFSSAMIVCSYLIRLQPFVQSYLLLQGGQFDHADRLFYSIEKAWTSASKDNMTDVRELIPEFFFLPEFLVNSNSYNFGMKQGSDEAIDSVILPPWAKGDPKIFISKHREALESPYVSQHLHEWIDLVFGFKQRGEAAIEATNVFHHLSYHGAIDLDNIQDPVERLATIGIIHNFGQTPHQVFTRTHPIREEITHKHARLDVGAESLIRLPFPLLDSHERVQALVHSSKYERVFCSNAFRLNMPPSYDKYMEWGFVDASVRFYHFESKKLCGHHEHLHQGQISTAVFADHRTLVTAGTDGTISVWQVQATSKSVELQPKACLFGHVNPVIAMAVSRSFSVLVSASNDNIVLVWDLNRLRFVRQLKADSPVKCVSVNDVTGNIVLCKNPDVSIYSLNGDHILTQSICDGPDDQILCCAFYEGLGNEWLERELLFTGHRRGIVNIWQKSIRDGRFVLILVKTLRHVNQFHSEIQVSAGITAILPMPQAVYSGDEQGRVYEWDCQLVQRSQSPALTR</sequence>
<evidence type="ECO:0000259" key="6">
    <source>
        <dbReference type="PROSITE" id="PS51783"/>
    </source>
</evidence>
<dbReference type="SMART" id="SM00320">
    <property type="entry name" value="WD40"/>
    <property type="match status" value="3"/>
</dbReference>